<keyword evidence="2" id="KW-1185">Reference proteome</keyword>
<dbReference type="AlphaFoldDB" id="A0A2H3JLV6"/>
<dbReference type="EMBL" id="KB468135">
    <property type="protein sequence ID" value="PCH42871.1"/>
    <property type="molecule type" value="Genomic_DNA"/>
</dbReference>
<dbReference type="OrthoDB" id="3188871at2759"/>
<evidence type="ECO:0000313" key="2">
    <source>
        <dbReference type="Proteomes" id="UP000218811"/>
    </source>
</evidence>
<evidence type="ECO:0000313" key="1">
    <source>
        <dbReference type="EMBL" id="PCH42871.1"/>
    </source>
</evidence>
<sequence>MSGPVLPPISTWTESHISDIYTATTTADFNTAFDNFLAENAHITVNGQHMSRDQYKELLLQQKTDELNARMTFNGTVTVPGDQGALVGGSVGVFFTAEITTHIIKISTISASLNVQIVTEKVHEPAGQHLPPIFTDPRRVAVLNEVLLDQPKTGPTPGVTSSSS</sequence>
<dbReference type="Proteomes" id="UP000218811">
    <property type="component" value="Unassembled WGS sequence"/>
</dbReference>
<proteinExistence type="predicted"/>
<reference evidence="1 2" key="1">
    <citation type="journal article" date="2012" name="Science">
        <title>The Paleozoic origin of enzymatic lignin decomposition reconstructed from 31 fungal genomes.</title>
        <authorList>
            <person name="Floudas D."/>
            <person name="Binder M."/>
            <person name="Riley R."/>
            <person name="Barry K."/>
            <person name="Blanchette R.A."/>
            <person name="Henrissat B."/>
            <person name="Martinez A.T."/>
            <person name="Otillar R."/>
            <person name="Spatafora J.W."/>
            <person name="Yadav J.S."/>
            <person name="Aerts A."/>
            <person name="Benoit I."/>
            <person name="Boyd A."/>
            <person name="Carlson A."/>
            <person name="Copeland A."/>
            <person name="Coutinho P.M."/>
            <person name="de Vries R.P."/>
            <person name="Ferreira P."/>
            <person name="Findley K."/>
            <person name="Foster B."/>
            <person name="Gaskell J."/>
            <person name="Glotzer D."/>
            <person name="Gorecki P."/>
            <person name="Heitman J."/>
            <person name="Hesse C."/>
            <person name="Hori C."/>
            <person name="Igarashi K."/>
            <person name="Jurgens J.A."/>
            <person name="Kallen N."/>
            <person name="Kersten P."/>
            <person name="Kohler A."/>
            <person name="Kuees U."/>
            <person name="Kumar T.K.A."/>
            <person name="Kuo A."/>
            <person name="LaButti K."/>
            <person name="Larrondo L.F."/>
            <person name="Lindquist E."/>
            <person name="Ling A."/>
            <person name="Lombard V."/>
            <person name="Lucas S."/>
            <person name="Lundell T."/>
            <person name="Martin R."/>
            <person name="McLaughlin D.J."/>
            <person name="Morgenstern I."/>
            <person name="Morin E."/>
            <person name="Murat C."/>
            <person name="Nagy L.G."/>
            <person name="Nolan M."/>
            <person name="Ohm R.A."/>
            <person name="Patyshakuliyeva A."/>
            <person name="Rokas A."/>
            <person name="Ruiz-Duenas F.J."/>
            <person name="Sabat G."/>
            <person name="Salamov A."/>
            <person name="Samejima M."/>
            <person name="Schmutz J."/>
            <person name="Slot J.C."/>
            <person name="St John F."/>
            <person name="Stenlid J."/>
            <person name="Sun H."/>
            <person name="Sun S."/>
            <person name="Syed K."/>
            <person name="Tsang A."/>
            <person name="Wiebenga A."/>
            <person name="Young D."/>
            <person name="Pisabarro A."/>
            <person name="Eastwood D.C."/>
            <person name="Martin F."/>
            <person name="Cullen D."/>
            <person name="Grigoriev I.V."/>
            <person name="Hibbett D.S."/>
        </authorList>
    </citation>
    <scope>NUCLEOTIDE SEQUENCE [LARGE SCALE GENOMIC DNA]</scope>
    <source>
        <strain evidence="1 2">MD-104</strain>
    </source>
</reference>
<dbReference type="OMA" id="TWTESHI"/>
<organism evidence="1 2">
    <name type="scientific">Wolfiporia cocos (strain MD-104)</name>
    <name type="common">Brown rot fungus</name>
    <dbReference type="NCBI Taxonomy" id="742152"/>
    <lineage>
        <taxon>Eukaryota</taxon>
        <taxon>Fungi</taxon>
        <taxon>Dikarya</taxon>
        <taxon>Basidiomycota</taxon>
        <taxon>Agaricomycotina</taxon>
        <taxon>Agaricomycetes</taxon>
        <taxon>Polyporales</taxon>
        <taxon>Phaeolaceae</taxon>
        <taxon>Wolfiporia</taxon>
    </lineage>
</organism>
<name>A0A2H3JLV6_WOLCO</name>
<evidence type="ECO:0008006" key="3">
    <source>
        <dbReference type="Google" id="ProtNLM"/>
    </source>
</evidence>
<gene>
    <name evidence="1" type="ORF">WOLCODRAFT_17991</name>
</gene>
<accession>A0A2H3JLV6</accession>
<protein>
    <recommendedName>
        <fullName evidence="3">NTF2 domain-containing protein</fullName>
    </recommendedName>
</protein>